<evidence type="ECO:0000256" key="1">
    <source>
        <dbReference type="ARBA" id="ARBA00023015"/>
    </source>
</evidence>
<keyword evidence="3" id="KW-0804">Transcription</keyword>
<dbReference type="EMBL" id="CP046566">
    <property type="protein sequence ID" value="QGW28972.1"/>
    <property type="molecule type" value="Genomic_DNA"/>
</dbReference>
<dbReference type="InterPro" id="IPR009061">
    <property type="entry name" value="DNA-bd_dom_put_sf"/>
</dbReference>
<evidence type="ECO:0000313" key="5">
    <source>
        <dbReference type="EMBL" id="QGW28972.1"/>
    </source>
</evidence>
<dbReference type="AlphaFoldDB" id="A0A6I6GPU9"/>
<dbReference type="PANTHER" id="PTHR30204">
    <property type="entry name" value="REDOX-CYCLING DRUG-SENSING TRANSCRIPTIONAL ACTIVATOR SOXR"/>
    <property type="match status" value="1"/>
</dbReference>
<dbReference type="PANTHER" id="PTHR30204:SF67">
    <property type="entry name" value="HTH-TYPE TRANSCRIPTIONAL REGULATOR MLRA-RELATED"/>
    <property type="match status" value="1"/>
</dbReference>
<organism evidence="5 6">
    <name type="scientific">Phnomibacter ginsenosidimutans</name>
    <dbReference type="NCBI Taxonomy" id="2676868"/>
    <lineage>
        <taxon>Bacteria</taxon>
        <taxon>Pseudomonadati</taxon>
        <taxon>Bacteroidota</taxon>
        <taxon>Chitinophagia</taxon>
        <taxon>Chitinophagales</taxon>
        <taxon>Chitinophagaceae</taxon>
        <taxon>Phnomibacter</taxon>
    </lineage>
</organism>
<dbReference type="GO" id="GO:0003700">
    <property type="term" value="F:DNA-binding transcription factor activity"/>
    <property type="evidence" value="ECO:0007669"/>
    <property type="project" value="InterPro"/>
</dbReference>
<proteinExistence type="predicted"/>
<evidence type="ECO:0000259" key="4">
    <source>
        <dbReference type="PROSITE" id="PS50937"/>
    </source>
</evidence>
<sequence>MQLFSIRDVERLSGIKAHTLRMWESRYGLVLPHRKESQHRFYTNDDLRRILRISWLYHQGYKISHIASLSEEAIAQMIDKEVRSGVFFVEQMTDLLQASRDMNAALFDSTLLSAILQLGLERAVVHVLYPFLEKIGLLWMNEELQPAQEHFASNLIRHLLIRHINELPMVKTNHQHCILLFGPEEEFHEIPLLFTYYLLRKNGYPTIYLGTNVAEATVEEYCKSKDILQLHYHQLTNFTRMDAQEYLDMWSHRFPNKQIVASGPLVQYIQHTAPNAWCLKSLQDLLHYCRQPFGGVLA</sequence>
<protein>
    <submittedName>
        <fullName evidence="5">MerR family transcriptional regulator</fullName>
    </submittedName>
</protein>
<dbReference type="Gene3D" id="1.10.1240.10">
    <property type="entry name" value="Methionine synthase domain"/>
    <property type="match status" value="1"/>
</dbReference>
<dbReference type="Gene3D" id="3.40.50.280">
    <property type="entry name" value="Cobalamin-binding domain"/>
    <property type="match status" value="1"/>
</dbReference>
<gene>
    <name evidence="5" type="ORF">GLV81_13440</name>
</gene>
<dbReference type="PROSITE" id="PS50937">
    <property type="entry name" value="HTH_MERR_2"/>
    <property type="match status" value="1"/>
</dbReference>
<dbReference type="SUPFAM" id="SSF46955">
    <property type="entry name" value="Putative DNA-binding domain"/>
    <property type="match status" value="1"/>
</dbReference>
<evidence type="ECO:0000313" key="6">
    <source>
        <dbReference type="Proteomes" id="UP000426027"/>
    </source>
</evidence>
<evidence type="ECO:0000256" key="2">
    <source>
        <dbReference type="ARBA" id="ARBA00023125"/>
    </source>
</evidence>
<dbReference type="Proteomes" id="UP000426027">
    <property type="component" value="Chromosome"/>
</dbReference>
<evidence type="ECO:0000256" key="3">
    <source>
        <dbReference type="ARBA" id="ARBA00023163"/>
    </source>
</evidence>
<dbReference type="InterPro" id="IPR003759">
    <property type="entry name" value="Cbl-bd_cap"/>
</dbReference>
<accession>A0A6I6GPU9</accession>
<keyword evidence="1" id="KW-0805">Transcription regulation</keyword>
<dbReference type="Pfam" id="PF13411">
    <property type="entry name" value="MerR_1"/>
    <property type="match status" value="1"/>
</dbReference>
<dbReference type="KEGG" id="fls:GLV81_13440"/>
<feature type="domain" description="HTH merR-type" evidence="4">
    <location>
        <begin position="3"/>
        <end position="72"/>
    </location>
</feature>
<dbReference type="SMART" id="SM00422">
    <property type="entry name" value="HTH_MERR"/>
    <property type="match status" value="1"/>
</dbReference>
<dbReference type="InterPro" id="IPR000551">
    <property type="entry name" value="MerR-type_HTH_dom"/>
</dbReference>
<dbReference type="InterPro" id="IPR047057">
    <property type="entry name" value="MerR_fam"/>
</dbReference>
<reference evidence="5 6" key="1">
    <citation type="submission" date="2019-11" db="EMBL/GenBank/DDBJ databases">
        <authorList>
            <person name="Im W.T."/>
        </authorList>
    </citation>
    <scope>NUCLEOTIDE SEQUENCE [LARGE SCALE GENOMIC DNA]</scope>
    <source>
        <strain evidence="5 6">SB-02</strain>
    </source>
</reference>
<dbReference type="InterPro" id="IPR036594">
    <property type="entry name" value="Meth_synthase_dom"/>
</dbReference>
<dbReference type="CDD" id="cd01104">
    <property type="entry name" value="HTH_MlrA-CarA"/>
    <property type="match status" value="1"/>
</dbReference>
<dbReference type="Pfam" id="PF02607">
    <property type="entry name" value="B12-binding_2"/>
    <property type="match status" value="1"/>
</dbReference>
<dbReference type="Gene3D" id="1.10.1660.10">
    <property type="match status" value="1"/>
</dbReference>
<name>A0A6I6GPU9_9BACT</name>
<dbReference type="GO" id="GO:0003677">
    <property type="term" value="F:DNA binding"/>
    <property type="evidence" value="ECO:0007669"/>
    <property type="project" value="UniProtKB-KW"/>
</dbReference>
<keyword evidence="2" id="KW-0238">DNA-binding</keyword>
<keyword evidence="6" id="KW-1185">Reference proteome</keyword>
<dbReference type="RefSeq" id="WP_157479325.1">
    <property type="nucleotide sequence ID" value="NZ_CP046566.1"/>
</dbReference>